<dbReference type="Proteomes" id="UP000268350">
    <property type="component" value="Unassembled WGS sequence"/>
</dbReference>
<evidence type="ECO:0008006" key="4">
    <source>
        <dbReference type="Google" id="ProtNLM"/>
    </source>
</evidence>
<dbReference type="PANTHER" id="PTHR21112">
    <property type="entry name" value="CHEMOSENSORY PROTEIN A 29A-RELATED"/>
    <property type="match status" value="1"/>
</dbReference>
<proteinExistence type="predicted"/>
<dbReference type="OrthoDB" id="8043478at2759"/>
<dbReference type="OMA" id="WYKLNFV"/>
<dbReference type="InterPro" id="IPR010512">
    <property type="entry name" value="DUF1091"/>
</dbReference>
<gene>
    <name evidence="2" type="ORF">DGUA_6G009140</name>
</gene>
<evidence type="ECO:0000256" key="1">
    <source>
        <dbReference type="SAM" id="SignalP"/>
    </source>
</evidence>
<dbReference type="PANTHER" id="PTHR21112:SF0">
    <property type="entry name" value="CHEMOSENSORY PROTEIN A 29A-RELATED"/>
    <property type="match status" value="1"/>
</dbReference>
<accession>A0A3B0KK27</accession>
<reference evidence="3" key="1">
    <citation type="submission" date="2018-01" db="EMBL/GenBank/DDBJ databases">
        <authorList>
            <person name="Alioto T."/>
            <person name="Alioto T."/>
        </authorList>
    </citation>
    <scope>NUCLEOTIDE SEQUENCE [LARGE SCALE GENOMIC DNA]</scope>
</reference>
<protein>
    <recommendedName>
        <fullName evidence="4">MD-2-related lipid-recognition domain-containing protein</fullName>
    </recommendedName>
</protein>
<organism evidence="2 3">
    <name type="scientific">Drosophila guanche</name>
    <name type="common">Fruit fly</name>
    <dbReference type="NCBI Taxonomy" id="7266"/>
    <lineage>
        <taxon>Eukaryota</taxon>
        <taxon>Metazoa</taxon>
        <taxon>Ecdysozoa</taxon>
        <taxon>Arthropoda</taxon>
        <taxon>Hexapoda</taxon>
        <taxon>Insecta</taxon>
        <taxon>Pterygota</taxon>
        <taxon>Neoptera</taxon>
        <taxon>Endopterygota</taxon>
        <taxon>Diptera</taxon>
        <taxon>Brachycera</taxon>
        <taxon>Muscomorpha</taxon>
        <taxon>Ephydroidea</taxon>
        <taxon>Drosophilidae</taxon>
        <taxon>Drosophila</taxon>
        <taxon>Sophophora</taxon>
    </lineage>
</organism>
<keyword evidence="1" id="KW-0732">Signal</keyword>
<evidence type="ECO:0000313" key="3">
    <source>
        <dbReference type="Proteomes" id="UP000268350"/>
    </source>
</evidence>
<evidence type="ECO:0000313" key="2">
    <source>
        <dbReference type="EMBL" id="SPP86849.1"/>
    </source>
</evidence>
<dbReference type="EMBL" id="OUUW01000011">
    <property type="protein sequence ID" value="SPP86849.1"/>
    <property type="molecule type" value="Genomic_DNA"/>
</dbReference>
<keyword evidence="3" id="KW-1185">Reference proteome</keyword>
<name>A0A3B0KK27_DROGU</name>
<sequence length="189" mass="21238">MQHCTGGLTVLTAFVGICQLAASLNAKAKSWTYTLQETSCRSSDESIIKAETRIERMGRGEFGLSGSLTLAVQLPEDLEVEVLAYRSTDGGANYKLQPYSLQRQGIYAAINSFYKDMIMESAANCSNFPQFKDKLTVVEPHTFTFERCQVSTDAFPQYVPDGFYKLNFVTYGLVEFVWELILTIEKKTF</sequence>
<dbReference type="AlphaFoldDB" id="A0A3B0KK27"/>
<feature type="chain" id="PRO_5017277727" description="MD-2-related lipid-recognition domain-containing protein" evidence="1">
    <location>
        <begin position="24"/>
        <end position="189"/>
    </location>
</feature>
<dbReference type="Pfam" id="PF06477">
    <property type="entry name" value="DUF1091"/>
    <property type="match status" value="1"/>
</dbReference>
<feature type="signal peptide" evidence="1">
    <location>
        <begin position="1"/>
        <end position="23"/>
    </location>
</feature>